<reference evidence="1 2" key="1">
    <citation type="submission" date="2024-09" db="EMBL/GenBank/DDBJ databases">
        <title>Aeromonas strains Genome sequencing and assembly.</title>
        <authorList>
            <person name="Hu X."/>
            <person name="Tang B."/>
        </authorList>
    </citation>
    <scope>NUCLEOTIDE SEQUENCE [LARGE SCALE GENOMIC DNA]</scope>
    <source>
        <strain evidence="1 2">NB23SCDHY001</strain>
    </source>
</reference>
<keyword evidence="2" id="KW-1185">Reference proteome</keyword>
<dbReference type="Pfam" id="PF01963">
    <property type="entry name" value="TraB_PrgY_gumN"/>
    <property type="match status" value="1"/>
</dbReference>
<protein>
    <submittedName>
        <fullName evidence="1">TraB/GumN family protein</fullName>
    </submittedName>
</protein>
<name>A0ABW9GMN7_9GAMM</name>
<dbReference type="Proteomes" id="UP001630969">
    <property type="component" value="Unassembled WGS sequence"/>
</dbReference>
<evidence type="ECO:0000313" key="1">
    <source>
        <dbReference type="EMBL" id="MFM4892408.1"/>
    </source>
</evidence>
<comment type="caution">
    <text evidence="1">The sequence shown here is derived from an EMBL/GenBank/DDBJ whole genome shotgun (WGS) entry which is preliminary data.</text>
</comment>
<dbReference type="EMBL" id="JBGXBU010000001">
    <property type="protein sequence ID" value="MFM4892408.1"/>
    <property type="molecule type" value="Genomic_DNA"/>
</dbReference>
<dbReference type="PANTHER" id="PTHR40590">
    <property type="entry name" value="CYTOPLASMIC PROTEIN-RELATED"/>
    <property type="match status" value="1"/>
</dbReference>
<gene>
    <name evidence="1" type="ORF">ACEUDJ_05895</name>
</gene>
<sequence length="301" mass="33079">MSAFRLLLPLLLWLLLPTRLLAEPAFYHLSKGDRQFWLLGSIHAAQASIYPLPDAIERAWAQSRALVLEVDMAAIPADEWQQVASLTRLPPGRTLANEIPPALYRRTQEAASRLGLPPASLDGLQPWFAAISLTQRALVKSPFSGEYGIDQHFANRAAQGGKPVQGLETLTEQLGYLASVAEHQDLMLAATLDELPELDTSFAAILAAWQDGDEARLIALLKEEMAPPALQQWLEQTLLARRNHDWLRRLPALPAESFVVVGALHLYGEQGLLALLEGAGWRIEPLTRPESVRAVTGSASD</sequence>
<accession>A0ABW9GMN7</accession>
<dbReference type="GeneID" id="97219612"/>
<dbReference type="InterPro" id="IPR047111">
    <property type="entry name" value="YbaP-like"/>
</dbReference>
<proteinExistence type="predicted"/>
<organism evidence="1 2">
    <name type="scientific">Aeromonas bivalvium</name>
    <dbReference type="NCBI Taxonomy" id="440079"/>
    <lineage>
        <taxon>Bacteria</taxon>
        <taxon>Pseudomonadati</taxon>
        <taxon>Pseudomonadota</taxon>
        <taxon>Gammaproteobacteria</taxon>
        <taxon>Aeromonadales</taxon>
        <taxon>Aeromonadaceae</taxon>
        <taxon>Aeromonas</taxon>
    </lineage>
</organism>
<dbReference type="CDD" id="cd14789">
    <property type="entry name" value="Tiki"/>
    <property type="match status" value="1"/>
</dbReference>
<evidence type="ECO:0000313" key="2">
    <source>
        <dbReference type="Proteomes" id="UP001630969"/>
    </source>
</evidence>
<dbReference type="PANTHER" id="PTHR40590:SF1">
    <property type="entry name" value="CYTOPLASMIC PROTEIN"/>
    <property type="match status" value="1"/>
</dbReference>
<dbReference type="InterPro" id="IPR002816">
    <property type="entry name" value="TraB/PrgY/GumN_fam"/>
</dbReference>
<dbReference type="RefSeq" id="WP_408788760.1">
    <property type="nucleotide sequence ID" value="NZ_JBGXBU010000001.1"/>
</dbReference>